<comment type="subcellular location">
    <subcellularLocation>
        <location evidence="6">Cell inner membrane</location>
        <topology evidence="6">Peripheral membrane protein</topology>
        <orientation evidence="6">Cytoplasmic side</orientation>
    </subcellularLocation>
</comment>
<dbReference type="EC" id="3.1.3.7" evidence="6"/>
<feature type="binding site" evidence="6">
    <location>
        <position position="85"/>
    </location>
    <ligand>
        <name>Mg(2+)</name>
        <dbReference type="ChEBI" id="CHEBI:18420"/>
        <label>2</label>
    </ligand>
</feature>
<evidence type="ECO:0000256" key="3">
    <source>
        <dbReference type="ARBA" id="ARBA00022519"/>
    </source>
</evidence>
<dbReference type="GO" id="GO:0000103">
    <property type="term" value="P:sulfate assimilation"/>
    <property type="evidence" value="ECO:0007669"/>
    <property type="project" value="TreeGrafter"/>
</dbReference>
<feature type="binding site" evidence="7">
    <location>
        <position position="209"/>
    </location>
    <ligand>
        <name>Mg(2+)</name>
        <dbReference type="ChEBI" id="CHEBI:18420"/>
        <label>1</label>
        <note>catalytic</note>
    </ligand>
</feature>
<dbReference type="OrthoDB" id="9785695at2"/>
<feature type="binding site" evidence="6">
    <location>
        <position position="85"/>
    </location>
    <ligand>
        <name>Mg(2+)</name>
        <dbReference type="ChEBI" id="CHEBI:18420"/>
        <label>1</label>
    </ligand>
</feature>
<evidence type="ECO:0000256" key="5">
    <source>
        <dbReference type="ARBA" id="ARBA00023136"/>
    </source>
</evidence>
<dbReference type="BioCyc" id="AURANTIMONAS:SI859A1_02202-MONOMER"/>
<dbReference type="PANTHER" id="PTHR43028">
    <property type="entry name" value="3'(2'),5'-BISPHOSPHATE NUCLEOTIDASE 1"/>
    <property type="match status" value="1"/>
</dbReference>
<dbReference type="InterPro" id="IPR000760">
    <property type="entry name" value="Inositol_monophosphatase-like"/>
</dbReference>
<evidence type="ECO:0000256" key="7">
    <source>
        <dbReference type="PIRSR" id="PIRSR600760-2"/>
    </source>
</evidence>
<dbReference type="CDD" id="cd01638">
    <property type="entry name" value="CysQ"/>
    <property type="match status" value="1"/>
</dbReference>
<feature type="binding site" evidence="7">
    <location>
        <position position="88"/>
    </location>
    <ligand>
        <name>Mg(2+)</name>
        <dbReference type="ChEBI" id="CHEBI:18420"/>
        <label>1</label>
        <note>catalytic</note>
    </ligand>
</feature>
<comment type="function">
    <text evidence="6">Converts adenosine-3',5'-bisphosphate (PAP) to AMP.</text>
</comment>
<organism evidence="8 9">
    <name type="scientific">Aurantimonas manganoxydans (strain ATCC BAA-1229 / DSM 21871 / SI85-9A1)</name>
    <dbReference type="NCBI Taxonomy" id="287752"/>
    <lineage>
        <taxon>Bacteria</taxon>
        <taxon>Pseudomonadati</taxon>
        <taxon>Pseudomonadota</taxon>
        <taxon>Alphaproteobacteria</taxon>
        <taxon>Hyphomicrobiales</taxon>
        <taxon>Aurantimonadaceae</taxon>
        <taxon>Aurantimonas</taxon>
    </lineage>
</organism>
<comment type="similarity">
    <text evidence="1 6">Belongs to the inositol monophosphatase superfamily. CysQ family.</text>
</comment>
<dbReference type="SUPFAM" id="SSF56655">
    <property type="entry name" value="Carbohydrate phosphatase"/>
    <property type="match status" value="1"/>
</dbReference>
<feature type="binding site" evidence="6">
    <location>
        <position position="209"/>
    </location>
    <ligand>
        <name>substrate</name>
    </ligand>
</feature>
<dbReference type="GO" id="GO:0000287">
    <property type="term" value="F:magnesium ion binding"/>
    <property type="evidence" value="ECO:0007669"/>
    <property type="project" value="UniProtKB-UniRule"/>
</dbReference>
<dbReference type="InterPro" id="IPR006240">
    <property type="entry name" value="CysQ"/>
</dbReference>
<dbReference type="InterPro" id="IPR020550">
    <property type="entry name" value="Inositol_monophosphatase_CS"/>
</dbReference>
<dbReference type="Pfam" id="PF00459">
    <property type="entry name" value="Inositol_P"/>
    <property type="match status" value="1"/>
</dbReference>
<gene>
    <name evidence="6" type="primary">cysQ</name>
    <name evidence="8" type="ORF">SI859A1_02202</name>
</gene>
<evidence type="ECO:0000256" key="2">
    <source>
        <dbReference type="ARBA" id="ARBA00022475"/>
    </source>
</evidence>
<keyword evidence="6 7" id="KW-0479">Metal-binding</keyword>
<dbReference type="Gene3D" id="3.40.190.80">
    <property type="match status" value="1"/>
</dbReference>
<dbReference type="GO" id="GO:0008441">
    <property type="term" value="F:3'(2'),5'-bisphosphate nucleotidase activity"/>
    <property type="evidence" value="ECO:0007669"/>
    <property type="project" value="UniProtKB-UniRule"/>
</dbReference>
<keyword evidence="6 7" id="KW-0460">Magnesium</keyword>
<name>Q1YMJ5_AURMS</name>
<feature type="binding site" evidence="6">
    <location>
        <position position="209"/>
    </location>
    <ligand>
        <name>Mg(2+)</name>
        <dbReference type="ChEBI" id="CHEBI:18420"/>
        <label>2</label>
    </ligand>
</feature>
<dbReference type="Proteomes" id="UP000000321">
    <property type="component" value="Unassembled WGS sequence"/>
</dbReference>
<dbReference type="RefSeq" id="WP_009210026.1">
    <property type="nucleotide sequence ID" value="NZ_BBWP01000042.1"/>
</dbReference>
<dbReference type="GO" id="GO:0005886">
    <property type="term" value="C:plasma membrane"/>
    <property type="evidence" value="ECO:0007669"/>
    <property type="project" value="UniProtKB-SubCell"/>
</dbReference>
<reference evidence="8 9" key="1">
    <citation type="journal article" date="2008" name="Appl. Environ. Microbiol.">
        <title>Genomic insights into Mn(II) oxidation by the marine alphaproteobacterium Aurantimonas sp. strain SI85-9A1.</title>
        <authorList>
            <person name="Dick G.J."/>
            <person name="Podell S."/>
            <person name="Johnson H.A."/>
            <person name="Rivera-Espinoza Y."/>
            <person name="Bernier-Latmani R."/>
            <person name="McCarthy J.K."/>
            <person name="Torpey J.W."/>
            <person name="Clement B.G."/>
            <person name="Gaasterland T."/>
            <person name="Tebo B.M."/>
        </authorList>
    </citation>
    <scope>NUCLEOTIDE SEQUENCE [LARGE SCALE GENOMIC DNA]</scope>
    <source>
        <strain evidence="8 9">SI85-9A1</strain>
    </source>
</reference>
<dbReference type="AlphaFoldDB" id="Q1YMJ5"/>
<comment type="caution">
    <text evidence="8">The sequence shown here is derived from an EMBL/GenBank/DDBJ whole genome shotgun (WGS) entry which is preliminary data.</text>
</comment>
<accession>Q1YMJ5</accession>
<dbReference type="Gene3D" id="3.30.540.10">
    <property type="entry name" value="Fructose-1,6-Bisphosphatase, subunit A, domain 1"/>
    <property type="match status" value="1"/>
</dbReference>
<keyword evidence="9" id="KW-1185">Reference proteome</keyword>
<sequence>MSDDRIDTALMIEAVRAGMAAIRAQTGSGVDYKSDRSPVTDADKAAERAIVAVIQGGGCTLPIVAEEAFSDGDIPTVGRRFLLVDPLDGTKSYIAGTPDYTVNVAVIEDGAPVFGCVGIPETGTIYHGGAGTPAMVERDGTATPLACRRAGATLDVVASRNHLDDPTRDYIGRLDVAERKSVGSSLKFCLLAEAEADLYPRFGRTMQWDTAAGDAVLRAAGGLTITMDGTPLAYGRTHAPDEDVFGNPHFIALGDRDLLDRPGIVPRPSGRQ</sequence>
<dbReference type="GO" id="GO:0046854">
    <property type="term" value="P:phosphatidylinositol phosphate biosynthetic process"/>
    <property type="evidence" value="ECO:0007669"/>
    <property type="project" value="InterPro"/>
</dbReference>
<feature type="binding site" evidence="7">
    <location>
        <position position="66"/>
    </location>
    <ligand>
        <name>Mg(2+)</name>
        <dbReference type="ChEBI" id="CHEBI:18420"/>
        <label>1</label>
        <note>catalytic</note>
    </ligand>
</feature>
<keyword evidence="2 6" id="KW-1003">Cell membrane</keyword>
<feature type="binding site" evidence="6">
    <location>
        <begin position="87"/>
        <end position="90"/>
    </location>
    <ligand>
        <name>substrate</name>
    </ligand>
</feature>
<feature type="binding site" evidence="7">
    <location>
        <position position="85"/>
    </location>
    <ligand>
        <name>Mg(2+)</name>
        <dbReference type="ChEBI" id="CHEBI:18420"/>
        <label>1</label>
        <note>catalytic</note>
    </ligand>
</feature>
<dbReference type="PANTHER" id="PTHR43028:SF5">
    <property type="entry name" value="3'(2'),5'-BISPHOSPHATE NUCLEOTIDASE 1"/>
    <property type="match status" value="1"/>
</dbReference>
<dbReference type="GO" id="GO:0050427">
    <property type="term" value="P:3'-phosphoadenosine 5'-phosphosulfate metabolic process"/>
    <property type="evidence" value="ECO:0007669"/>
    <property type="project" value="TreeGrafter"/>
</dbReference>
<feature type="binding site" evidence="7">
    <location>
        <position position="87"/>
    </location>
    <ligand>
        <name>Mg(2+)</name>
        <dbReference type="ChEBI" id="CHEBI:18420"/>
        <label>1</label>
        <note>catalytic</note>
    </ligand>
</feature>
<proteinExistence type="inferred from homology"/>
<dbReference type="PRINTS" id="PR00377">
    <property type="entry name" value="IMPHPHTASES"/>
</dbReference>
<evidence type="ECO:0000313" key="9">
    <source>
        <dbReference type="Proteomes" id="UP000000321"/>
    </source>
</evidence>
<dbReference type="PROSITE" id="PS00630">
    <property type="entry name" value="IMP_2"/>
    <property type="match status" value="1"/>
</dbReference>
<dbReference type="EMBL" id="AAPJ01000001">
    <property type="protein sequence ID" value="EAS51386.1"/>
    <property type="molecule type" value="Genomic_DNA"/>
</dbReference>
<protein>
    <recommendedName>
        <fullName evidence="6">3'(2'),5'-bisphosphate nucleotidase CysQ</fullName>
        <ecNumber evidence="6">3.1.3.7</ecNumber>
    </recommendedName>
    <alternativeName>
        <fullName evidence="6">3'(2'),5-bisphosphonucleoside 3'(2')-phosphohydrolase</fullName>
    </alternativeName>
    <alternativeName>
        <fullName evidence="6">3'-phosphoadenosine 5'-phosphate phosphatase</fullName>
        <shortName evidence="6">PAP phosphatase</shortName>
    </alternativeName>
</protein>
<feature type="binding site" evidence="6">
    <location>
        <position position="88"/>
    </location>
    <ligand>
        <name>Mg(2+)</name>
        <dbReference type="ChEBI" id="CHEBI:18420"/>
        <label>2</label>
    </ligand>
</feature>
<comment type="cofactor">
    <cofactor evidence="6 7">
        <name>Mg(2+)</name>
        <dbReference type="ChEBI" id="CHEBI:18420"/>
    </cofactor>
</comment>
<evidence type="ECO:0000313" key="8">
    <source>
        <dbReference type="EMBL" id="EAS51386.1"/>
    </source>
</evidence>
<evidence type="ECO:0000256" key="4">
    <source>
        <dbReference type="ARBA" id="ARBA00022801"/>
    </source>
</evidence>
<feature type="binding site" evidence="6">
    <location>
        <position position="66"/>
    </location>
    <ligand>
        <name>substrate</name>
    </ligand>
</feature>
<dbReference type="HAMAP" id="MF_02095">
    <property type="entry name" value="CysQ"/>
    <property type="match status" value="1"/>
</dbReference>
<evidence type="ECO:0000256" key="1">
    <source>
        <dbReference type="ARBA" id="ARBA00005289"/>
    </source>
</evidence>
<dbReference type="HOGENOM" id="CLU_044118_3_0_5"/>
<keyword evidence="3 6" id="KW-0997">Cell inner membrane</keyword>
<evidence type="ECO:0000256" key="6">
    <source>
        <dbReference type="HAMAP-Rule" id="MF_02095"/>
    </source>
</evidence>
<keyword evidence="4 6" id="KW-0378">Hydrolase</keyword>
<feature type="binding site" evidence="6">
    <location>
        <position position="66"/>
    </location>
    <ligand>
        <name>Mg(2+)</name>
        <dbReference type="ChEBI" id="CHEBI:18420"/>
        <label>1</label>
    </ligand>
</feature>
<keyword evidence="5 6" id="KW-0472">Membrane</keyword>
<feature type="binding site" evidence="6">
    <location>
        <position position="87"/>
    </location>
    <ligand>
        <name>Mg(2+)</name>
        <dbReference type="ChEBI" id="CHEBI:18420"/>
        <label>1</label>
    </ligand>
</feature>
<dbReference type="InterPro" id="IPR050725">
    <property type="entry name" value="CysQ/Inositol_MonoPase"/>
</dbReference>
<comment type="catalytic activity">
    <reaction evidence="6">
        <text>adenosine 3',5'-bisphosphate + H2O = AMP + phosphate</text>
        <dbReference type="Rhea" id="RHEA:10040"/>
        <dbReference type="ChEBI" id="CHEBI:15377"/>
        <dbReference type="ChEBI" id="CHEBI:43474"/>
        <dbReference type="ChEBI" id="CHEBI:58343"/>
        <dbReference type="ChEBI" id="CHEBI:456215"/>
        <dbReference type="EC" id="3.1.3.7"/>
    </reaction>
</comment>